<evidence type="ECO:0000256" key="8">
    <source>
        <dbReference type="ARBA" id="ARBA00023136"/>
    </source>
</evidence>
<organism>
    <name type="scientific">Pediculus humanus subsp. corporis</name>
    <name type="common">Body louse</name>
    <dbReference type="NCBI Taxonomy" id="121224"/>
    <lineage>
        <taxon>Eukaryota</taxon>
        <taxon>Metazoa</taxon>
        <taxon>Ecdysozoa</taxon>
        <taxon>Arthropoda</taxon>
        <taxon>Hexapoda</taxon>
        <taxon>Insecta</taxon>
        <taxon>Pterygota</taxon>
        <taxon>Neoptera</taxon>
        <taxon>Paraneoptera</taxon>
        <taxon>Psocodea</taxon>
        <taxon>Troctomorpha</taxon>
        <taxon>Phthiraptera</taxon>
        <taxon>Anoplura</taxon>
        <taxon>Pediculidae</taxon>
        <taxon>Pediculus</taxon>
    </lineage>
</organism>
<dbReference type="Proteomes" id="UP000009046">
    <property type="component" value="Unassembled WGS sequence"/>
</dbReference>
<feature type="compositionally biased region" description="Basic residues" evidence="12">
    <location>
        <begin position="661"/>
        <end position="673"/>
    </location>
</feature>
<dbReference type="EMBL" id="AAZO01003571">
    <property type="status" value="NOT_ANNOTATED_CDS"/>
    <property type="molecule type" value="Genomic_DNA"/>
</dbReference>
<evidence type="ECO:0000256" key="10">
    <source>
        <dbReference type="ARBA" id="ARBA00023570"/>
    </source>
</evidence>
<keyword evidence="4 11" id="KW-0813">Transport</keyword>
<evidence type="ECO:0000313" key="16">
    <source>
        <dbReference type="Proteomes" id="UP000009046"/>
    </source>
</evidence>
<evidence type="ECO:0000256" key="1">
    <source>
        <dbReference type="ARBA" id="ARBA00004145"/>
    </source>
</evidence>
<dbReference type="SMART" id="SM01355">
    <property type="entry name" value="AP3B1_C"/>
    <property type="match status" value="1"/>
</dbReference>
<dbReference type="InterPro" id="IPR016024">
    <property type="entry name" value="ARM-type_fold"/>
</dbReference>
<dbReference type="PIRSF" id="PIRSF037096">
    <property type="entry name" value="AP3_complex_beta"/>
    <property type="match status" value="1"/>
</dbReference>
<dbReference type="eggNOG" id="KOG1060">
    <property type="taxonomic scope" value="Eukaryota"/>
</dbReference>
<dbReference type="InterPro" id="IPR056314">
    <property type="entry name" value="AP3B1/2_C"/>
</dbReference>
<name>E0VMB8_PEDHC</name>
<dbReference type="InParanoid" id="E0VMB8"/>
<feature type="compositionally biased region" description="Acidic residues" evidence="12">
    <location>
        <begin position="682"/>
        <end position="762"/>
    </location>
</feature>
<gene>
    <name evidence="15" type="primary">8239202</name>
    <name evidence="14" type="ORF">Phum_PHUM307640</name>
</gene>
<evidence type="ECO:0000256" key="5">
    <source>
        <dbReference type="ARBA" id="ARBA00022553"/>
    </source>
</evidence>
<dbReference type="GO" id="GO:0005794">
    <property type="term" value="C:Golgi apparatus"/>
    <property type="evidence" value="ECO:0007669"/>
    <property type="project" value="UniProtKB-SubCell"/>
</dbReference>
<evidence type="ECO:0000256" key="4">
    <source>
        <dbReference type="ARBA" id="ARBA00022448"/>
    </source>
</evidence>
<keyword evidence="8 11" id="KW-0472">Membrane</keyword>
<dbReference type="Pfam" id="PF14796">
    <property type="entry name" value="AP3B1_C"/>
    <property type="match status" value="1"/>
</dbReference>
<dbReference type="EMBL" id="DS235306">
    <property type="protein sequence ID" value="EEB14524.1"/>
    <property type="molecule type" value="Genomic_DNA"/>
</dbReference>
<dbReference type="InterPro" id="IPR002553">
    <property type="entry name" value="Clathrin/coatomer_adapt-like_N"/>
</dbReference>
<dbReference type="CTD" id="8239202"/>
<proteinExistence type="inferred from homology"/>
<comment type="similarity">
    <text evidence="3 11">Belongs to the adaptor complexes large subunit family.</text>
</comment>
<dbReference type="FunCoup" id="E0VMB8">
    <property type="interactions" value="875"/>
</dbReference>
<dbReference type="VEuPathDB" id="VectorBase:PHUM307640"/>
<reference evidence="14" key="2">
    <citation type="submission" date="2007-04" db="EMBL/GenBank/DDBJ databases">
        <title>The genome of the human body louse.</title>
        <authorList>
            <consortium name="The Human Body Louse Genome Consortium"/>
            <person name="Kirkness E."/>
            <person name="Walenz B."/>
            <person name="Hass B."/>
            <person name="Bruggner R."/>
            <person name="Strausberg R."/>
        </authorList>
    </citation>
    <scope>NUCLEOTIDE SEQUENCE</scope>
    <source>
        <strain evidence="14">USDA</strain>
    </source>
</reference>
<dbReference type="OrthoDB" id="302453at2759"/>
<keyword evidence="9" id="KW-0968">Cytoplasmic vesicle</keyword>
<evidence type="ECO:0000256" key="3">
    <source>
        <dbReference type="ARBA" id="ARBA00006613"/>
    </source>
</evidence>
<feature type="region of interest" description="Disordered" evidence="12">
    <location>
        <begin position="652"/>
        <end position="782"/>
    </location>
</feature>
<dbReference type="GO" id="GO:0016192">
    <property type="term" value="P:vesicle-mediated transport"/>
    <property type="evidence" value="ECO:0007669"/>
    <property type="project" value="InterPro"/>
</dbReference>
<dbReference type="STRING" id="121224.E0VMB8"/>
<evidence type="ECO:0000256" key="7">
    <source>
        <dbReference type="ARBA" id="ARBA00023034"/>
    </source>
</evidence>
<keyword evidence="6 11" id="KW-0653">Protein transport</keyword>
<dbReference type="InterPro" id="IPR011989">
    <property type="entry name" value="ARM-like"/>
</dbReference>
<dbReference type="PANTHER" id="PTHR11134">
    <property type="entry name" value="ADAPTOR COMPLEX SUBUNIT BETA FAMILY MEMBER"/>
    <property type="match status" value="1"/>
</dbReference>
<keyword evidence="5" id="KW-0597">Phosphoprotein</keyword>
<evidence type="ECO:0000313" key="15">
    <source>
        <dbReference type="EnsemblMetazoa" id="PHUM307640-PA"/>
    </source>
</evidence>
<accession>E0VMB8</accession>
<dbReference type="InterPro" id="IPR026739">
    <property type="entry name" value="AP_beta"/>
</dbReference>
<dbReference type="HOGENOM" id="CLU_006320_3_1_1"/>
<comment type="function">
    <text evidence="10">Subunit of non-clathrin- and clathrin-associated adaptor protein complex 3 (AP-3) that plays a role in protein sorting in the late-Golgi/trans-Golgi network (TGN) and/or endosomes. The AP complexes mediate both the recruitment of clathrin to membranes and the recognition of sorting signals within the cytosolic tails of transmembrane cargo molecules. AP-3 appears to be involved in the sorting of a subset of transmembrane proteins targeted to lysosomes and lysosome-related organelles. In concert with the BLOC-1 complex, AP-3 is required to target cargos into vesicles assembled at cell bodies for delivery into neurites and nerve terminals.</text>
</comment>
<dbReference type="OMA" id="TFNPIDS"/>
<evidence type="ECO:0000256" key="9">
    <source>
        <dbReference type="ARBA" id="ARBA00023329"/>
    </source>
</evidence>
<evidence type="ECO:0000259" key="13">
    <source>
        <dbReference type="SMART" id="SM01355"/>
    </source>
</evidence>
<feature type="compositionally biased region" description="Low complexity" evidence="12">
    <location>
        <begin position="768"/>
        <end position="782"/>
    </location>
</feature>
<sequence length="1067" mass="119946">MSNNNGNSSCNDRSIVADCEYAVDPASGGFFHSDYKKHDDLKQMLDANKDGLKLEAMKRIIGMIAKGRDASDLFPAVVKNVVSKNLEVKKLVYVYLVRYAEEQQDLALLSISTFQRALKDHNQLIRASALRVLSSIRVPMIVPIVMLAIKDSACDMSPYVRKTAAHAIPKLFRLDPEQKEDLVQLIDKLLADKTTLVVGSAVMAFEEVCPERIDLVHKNYRKLCNLLIDVDEWGQVVIMNMLTRYGRTQFIDPNNHNENEVKTQALCDDSEKSEDERKRDMEQGNNILLLDPDHRLLLKQTKPLLQSCNAAVVMAVAQLYHHIAPKSEVLIVAKALIRLLRSRREVQSVVLNCIASLSTLRKGMFEPFLQSFFVRTNDPTHIKLLKLEILTNLGNEVNIGVILREFQTYISSNDKIFVAAAIQAIGRCAAVIKEVTDTCLAGLVSLLSNRDESVVAESVVVIKKLFQSQPHTHQDIIKHMAKLLDHITIPQARASIVWLLGEYCERIPKIAPDVLRKIAKTFTNEEDIVKQQVLNLAVKLHLTNSSQTAALCQYVFTLARYDLNYDLRDRARFLKLFIMSPVSENSKLEKQAKKIFLAPKPAPVLESKFKGRQRFQLGSLSHYIDSRAIGYHDLPSFPEVAPDQSVRNVEITIENSDPGNLKHKTKKMGKKKSFYSESDQNSSEDYDYDDDEEEEEDDDDDDDDDDDEDEDDEEDDDDEEDEEEDDEDEEEEDDDDDDEDDEGDDSSDDDDNDDDDNDDASDNENNKRNNFNNDQNYNKYSNFGDTKTNLDLLLELNDALPSTAPVLTPSLGGFTNNASSVSHTKVQSIETVGPSYVSYKGKELVNKLNGGGLSVEYRYTRSPHLFSYKMISIELTFINHGPDDVTEIKIDSKDSNQGIIIHGFTPISCLKVNSRQSELIGVDINDSTHPVHFTINTGSGRNINVSLKIPIGEILRAVSMPETLFITERNKLRGMNEHSVEIPASQGCCVELKSVAQKVLEFVNVGSIPSTEGNILRFAGETISAKSLILITIKLEDSKIFISVNCEKMVIGSILLNDIKHLLESFN</sequence>
<comment type="subcellular location">
    <subcellularLocation>
        <location evidence="1">Cytoplasmic vesicle</location>
        <location evidence="1">Clathrin-coated vesicle membrane</location>
        <topology evidence="1">Peripheral membrane protein</topology>
        <orientation evidence="1">Cytoplasmic side</orientation>
    </subcellularLocation>
    <subcellularLocation>
        <location evidence="2">Golgi apparatus</location>
    </subcellularLocation>
</comment>
<evidence type="ECO:0000256" key="2">
    <source>
        <dbReference type="ARBA" id="ARBA00004555"/>
    </source>
</evidence>
<reference evidence="15" key="3">
    <citation type="submission" date="2020-05" db="UniProtKB">
        <authorList>
            <consortium name="EnsemblMetazoa"/>
        </authorList>
    </citation>
    <scope>IDENTIFICATION</scope>
    <source>
        <strain evidence="15">USDA</strain>
    </source>
</reference>
<dbReference type="EnsemblMetazoa" id="PHUM307640-RA">
    <property type="protein sequence ID" value="PHUM307640-PA"/>
    <property type="gene ID" value="PHUM307640"/>
</dbReference>
<dbReference type="RefSeq" id="XP_002427262.1">
    <property type="nucleotide sequence ID" value="XM_002427217.1"/>
</dbReference>
<reference evidence="14" key="1">
    <citation type="submission" date="2007-04" db="EMBL/GenBank/DDBJ databases">
        <title>Annotation of Pediculus humanus corporis strain USDA.</title>
        <authorList>
            <person name="Kirkness E."/>
            <person name="Hannick L."/>
            <person name="Hass B."/>
            <person name="Bruggner R."/>
            <person name="Lawson D."/>
            <person name="Bidwell S."/>
            <person name="Joardar V."/>
            <person name="Caler E."/>
            <person name="Walenz B."/>
            <person name="Inman J."/>
            <person name="Schobel S."/>
            <person name="Galinsky K."/>
            <person name="Amedeo P."/>
            <person name="Strausberg R."/>
        </authorList>
    </citation>
    <scope>NUCLEOTIDE SEQUENCE</scope>
    <source>
        <strain evidence="14">USDA</strain>
    </source>
</reference>
<evidence type="ECO:0000256" key="12">
    <source>
        <dbReference type="SAM" id="MobiDB-lite"/>
    </source>
</evidence>
<evidence type="ECO:0000256" key="11">
    <source>
        <dbReference type="PIRNR" id="PIRNR037096"/>
    </source>
</evidence>
<dbReference type="SUPFAM" id="SSF48371">
    <property type="entry name" value="ARM repeat"/>
    <property type="match status" value="1"/>
</dbReference>
<dbReference type="InterPro" id="IPR026740">
    <property type="entry name" value="AP3_beta"/>
</dbReference>
<dbReference type="Pfam" id="PF01602">
    <property type="entry name" value="Adaptin_N"/>
    <property type="match status" value="1"/>
</dbReference>
<evidence type="ECO:0000313" key="14">
    <source>
        <dbReference type="EMBL" id="EEB14524.1"/>
    </source>
</evidence>
<dbReference type="GO" id="GO:0006886">
    <property type="term" value="P:intracellular protein transport"/>
    <property type="evidence" value="ECO:0007669"/>
    <property type="project" value="InterPro"/>
</dbReference>
<dbReference type="Pfam" id="PF24080">
    <property type="entry name" value="AP3B1_C_2"/>
    <property type="match status" value="1"/>
</dbReference>
<dbReference type="AlphaFoldDB" id="E0VMB8"/>
<dbReference type="KEGG" id="phu:Phum_PHUM307640"/>
<dbReference type="GO" id="GO:0030123">
    <property type="term" value="C:AP-3 adaptor complex"/>
    <property type="evidence" value="ECO:0007669"/>
    <property type="project" value="UniProtKB-UniRule"/>
</dbReference>
<evidence type="ECO:0000256" key="6">
    <source>
        <dbReference type="ARBA" id="ARBA00022927"/>
    </source>
</evidence>
<dbReference type="GeneID" id="8239202"/>
<feature type="domain" description="AP-3 complex subunit beta C-terminal" evidence="13">
    <location>
        <begin position="786"/>
        <end position="929"/>
    </location>
</feature>
<dbReference type="Gene3D" id="1.25.10.10">
    <property type="entry name" value="Leucine-rich Repeat Variant"/>
    <property type="match status" value="1"/>
</dbReference>
<dbReference type="InterPro" id="IPR029390">
    <property type="entry name" value="AP3B_C"/>
</dbReference>
<keyword evidence="16" id="KW-1185">Reference proteome</keyword>
<dbReference type="GO" id="GO:0030665">
    <property type="term" value="C:clathrin-coated vesicle membrane"/>
    <property type="evidence" value="ECO:0007669"/>
    <property type="project" value="UniProtKB-SubCell"/>
</dbReference>
<keyword evidence="7" id="KW-0333">Golgi apparatus</keyword>
<protein>
    <recommendedName>
        <fullName evidence="11">AP-3 complex subunit beta</fullName>
    </recommendedName>
</protein>